<dbReference type="AlphaFoldDB" id="A0A7X0NH88"/>
<feature type="signal peptide" evidence="1">
    <location>
        <begin position="1"/>
        <end position="19"/>
    </location>
</feature>
<dbReference type="Proteomes" id="UP000537141">
    <property type="component" value="Unassembled WGS sequence"/>
</dbReference>
<dbReference type="Pfam" id="PF05960">
    <property type="entry name" value="DUF885"/>
    <property type="match status" value="1"/>
</dbReference>
<accession>A0A7X0NH88</accession>
<name>A0A7X0NH88_9GAMM</name>
<evidence type="ECO:0000313" key="3">
    <source>
        <dbReference type="Proteomes" id="UP000537141"/>
    </source>
</evidence>
<proteinExistence type="predicted"/>
<evidence type="ECO:0000256" key="1">
    <source>
        <dbReference type="SAM" id="SignalP"/>
    </source>
</evidence>
<dbReference type="RefSeq" id="WP_184424221.1">
    <property type="nucleotide sequence ID" value="NZ_AP027362.1"/>
</dbReference>
<keyword evidence="3" id="KW-1185">Reference proteome</keyword>
<evidence type="ECO:0000313" key="2">
    <source>
        <dbReference type="EMBL" id="MBB6543430.1"/>
    </source>
</evidence>
<dbReference type="EMBL" id="JACHHU010000014">
    <property type="protein sequence ID" value="MBB6543430.1"/>
    <property type="molecule type" value="Genomic_DNA"/>
</dbReference>
<organism evidence="2 3">
    <name type="scientific">Thalassotalea piscium</name>
    <dbReference type="NCBI Taxonomy" id="1230533"/>
    <lineage>
        <taxon>Bacteria</taxon>
        <taxon>Pseudomonadati</taxon>
        <taxon>Pseudomonadota</taxon>
        <taxon>Gammaproteobacteria</taxon>
        <taxon>Alteromonadales</taxon>
        <taxon>Colwelliaceae</taxon>
        <taxon>Thalassotalea</taxon>
    </lineage>
</organism>
<sequence length="581" mass="65073">MPRIKLLFGILALICTACSTTPSKPTKDNTSAIVTQIANEFVDGYFTQYTEEVYEIGYPNAPMDRFGHHDEQSITLWNAKVDRWLNTLNTIDIKTIENAETALTYTFAKEKIQALVDHRVCKMELWNISPTWTGWQFRISSTLAVQPVKTAEERKIALARVSDIARYLKTEIRNLRRGQQQGYAAGQNNVIKVIDQVTSFINTPITELPFYAPATKSNDRLFTRTYEKILRTEVRDAIIQYRDYLANEYKGHSKPGVSANPNGRACYDASVKFHASISMSAEDIYHAGITQMAAIQNEMRNIARSSFATDDVESLMTELRTNPAYTFKNEQDMLDYIAAAVERAKSVVGDWFGNVPNAEMIIVASPPYEKDSGGGFYSSGSADGERPGIYKVGTYKPTTISKAGQESTAFHESYPGHHLQFAVALTNQSAHPIFRYMYVGGSSEGWALYTEKLADEMGIYSDDLARLGMLSNAALRAARLVVDPGMHIMGWTRQEAIQYMLDHTAESIGSITNEVDRYAAVPGQATSYLIGSIEIQRLRQHAEEVLGDSFDIREFHDQVLMNGAVTLPMISAAVERWIRNK</sequence>
<feature type="chain" id="PRO_5031540199" evidence="1">
    <location>
        <begin position="20"/>
        <end position="581"/>
    </location>
</feature>
<gene>
    <name evidence="2" type="ORF">HNQ55_001951</name>
</gene>
<dbReference type="InterPro" id="IPR010281">
    <property type="entry name" value="DUF885"/>
</dbReference>
<dbReference type="PANTHER" id="PTHR33361:SF2">
    <property type="entry name" value="DUF885 DOMAIN-CONTAINING PROTEIN"/>
    <property type="match status" value="1"/>
</dbReference>
<keyword evidence="1" id="KW-0732">Signal</keyword>
<reference evidence="2 3" key="1">
    <citation type="submission" date="2020-08" db="EMBL/GenBank/DDBJ databases">
        <title>Genomic Encyclopedia of Type Strains, Phase IV (KMG-IV): sequencing the most valuable type-strain genomes for metagenomic binning, comparative biology and taxonomic classification.</title>
        <authorList>
            <person name="Goeker M."/>
        </authorList>
    </citation>
    <scope>NUCLEOTIDE SEQUENCE [LARGE SCALE GENOMIC DNA]</scope>
    <source>
        <strain evidence="2 3">DSM 26287</strain>
    </source>
</reference>
<comment type="caution">
    <text evidence="2">The sequence shown here is derived from an EMBL/GenBank/DDBJ whole genome shotgun (WGS) entry which is preliminary data.</text>
</comment>
<protein>
    <submittedName>
        <fullName evidence="2">Uncharacterized protein (DUF885 family)</fullName>
    </submittedName>
</protein>
<dbReference type="PANTHER" id="PTHR33361">
    <property type="entry name" value="GLR0591 PROTEIN"/>
    <property type="match status" value="1"/>
</dbReference>